<sequence>MTSTEIRPFRIEIPQAALDDLHDRLARTRWTDDLPGTGWERGVPTAYLKDLAGYWAAEFDWRAIEAELNKHPQFTTTIDGQNVHFLHIRSAEAGATPLLLLHGWPSSVVDFLDVIGPLTDPKAHGAPDAPAFDLVIPSLPGYGFSGPVTEAGWHDDRVAAALAELMARLGYDRYGVQGGDHGAFIAPRLGRVDADHVLGVHVNALVTFPSGDPGDMAALTEPERQRLGRMKQFQDDGAAYMNLKGSRPNTIAQLVADSPAGQLGWIVEKYKEWVDQSHELPEQAIDKDRILANVSIYWFTETARSVANFYYERFHDTSMFAPAARGTVPTGVAVFKDGDYAIRRFAEKAYNITHWSEFYSGGHFPALEVPDLLTGDIREFFRSLS</sequence>
<evidence type="ECO:0000259" key="4">
    <source>
        <dbReference type="Pfam" id="PF06441"/>
    </source>
</evidence>
<dbReference type="EC" id="3.-.-.-" evidence="5"/>
<keyword evidence="3 5" id="KW-0378">Hydrolase</keyword>
<dbReference type="InterPro" id="IPR000639">
    <property type="entry name" value="Epox_hydrolase-like"/>
</dbReference>
<evidence type="ECO:0000313" key="5">
    <source>
        <dbReference type="EMBL" id="MFF3227528.1"/>
    </source>
</evidence>
<name>A0ABW6R1Y7_9NOCA</name>
<dbReference type="PIRSF" id="PIRSF001112">
    <property type="entry name" value="Epoxide_hydrolase"/>
    <property type="match status" value="1"/>
</dbReference>
<evidence type="ECO:0000313" key="6">
    <source>
        <dbReference type="Proteomes" id="UP001601948"/>
    </source>
</evidence>
<evidence type="ECO:0000256" key="2">
    <source>
        <dbReference type="ARBA" id="ARBA00022797"/>
    </source>
</evidence>
<protein>
    <submittedName>
        <fullName evidence="5">Epoxide hydrolase family protein</fullName>
        <ecNumber evidence="5">3.-.-.-</ecNumber>
    </submittedName>
</protein>
<dbReference type="Pfam" id="PF06441">
    <property type="entry name" value="EHN"/>
    <property type="match status" value="1"/>
</dbReference>
<keyword evidence="2" id="KW-0058">Aromatic hydrocarbons catabolism</keyword>
<comment type="similarity">
    <text evidence="1">Belongs to the peptidase S33 family.</text>
</comment>
<dbReference type="InterPro" id="IPR010497">
    <property type="entry name" value="Epoxide_hydro_N"/>
</dbReference>
<gene>
    <name evidence="5" type="ORF">ACFYV7_32350</name>
</gene>
<dbReference type="InterPro" id="IPR029058">
    <property type="entry name" value="AB_hydrolase_fold"/>
</dbReference>
<dbReference type="PANTHER" id="PTHR21661">
    <property type="entry name" value="EPOXIDE HYDROLASE 1-RELATED"/>
    <property type="match status" value="1"/>
</dbReference>
<dbReference type="Gene3D" id="3.40.50.1820">
    <property type="entry name" value="alpha/beta hydrolase"/>
    <property type="match status" value="1"/>
</dbReference>
<dbReference type="SUPFAM" id="SSF53474">
    <property type="entry name" value="alpha/beta-Hydrolases"/>
    <property type="match status" value="1"/>
</dbReference>
<dbReference type="PRINTS" id="PR00412">
    <property type="entry name" value="EPOXHYDRLASE"/>
</dbReference>
<accession>A0ABW6R1Y7</accession>
<dbReference type="PANTHER" id="PTHR21661:SF35">
    <property type="entry name" value="EPOXIDE HYDROLASE"/>
    <property type="match status" value="1"/>
</dbReference>
<comment type="caution">
    <text evidence="5">The sequence shown here is derived from an EMBL/GenBank/DDBJ whole genome shotgun (WGS) entry which is preliminary data.</text>
</comment>
<organism evidence="5 6">
    <name type="scientific">Nocardia suismassiliense</name>
    <dbReference type="NCBI Taxonomy" id="2077092"/>
    <lineage>
        <taxon>Bacteria</taxon>
        <taxon>Bacillati</taxon>
        <taxon>Actinomycetota</taxon>
        <taxon>Actinomycetes</taxon>
        <taxon>Mycobacteriales</taxon>
        <taxon>Nocardiaceae</taxon>
        <taxon>Nocardia</taxon>
    </lineage>
</organism>
<feature type="domain" description="Epoxide hydrolase N-terminal" evidence="4">
    <location>
        <begin position="6"/>
        <end position="111"/>
    </location>
</feature>
<dbReference type="RefSeq" id="WP_387723662.1">
    <property type="nucleotide sequence ID" value="NZ_JBIAPI010000010.1"/>
</dbReference>
<reference evidence="5 6" key="1">
    <citation type="submission" date="2024-10" db="EMBL/GenBank/DDBJ databases">
        <title>The Natural Products Discovery Center: Release of the First 8490 Sequenced Strains for Exploring Actinobacteria Biosynthetic Diversity.</title>
        <authorList>
            <person name="Kalkreuter E."/>
            <person name="Kautsar S.A."/>
            <person name="Yang D."/>
            <person name="Bader C.D."/>
            <person name="Teijaro C.N."/>
            <person name="Fluegel L."/>
            <person name="Davis C.M."/>
            <person name="Simpson J.R."/>
            <person name="Lauterbach L."/>
            <person name="Steele A.D."/>
            <person name="Gui C."/>
            <person name="Meng S."/>
            <person name="Li G."/>
            <person name="Viehrig K."/>
            <person name="Ye F."/>
            <person name="Su P."/>
            <person name="Kiefer A.F."/>
            <person name="Nichols A."/>
            <person name="Cepeda A.J."/>
            <person name="Yan W."/>
            <person name="Fan B."/>
            <person name="Jiang Y."/>
            <person name="Adhikari A."/>
            <person name="Zheng C.-J."/>
            <person name="Schuster L."/>
            <person name="Cowan T.M."/>
            <person name="Smanski M.J."/>
            <person name="Chevrette M.G."/>
            <person name="De Carvalho L.P.S."/>
            <person name="Shen B."/>
        </authorList>
    </citation>
    <scope>NUCLEOTIDE SEQUENCE [LARGE SCALE GENOMIC DNA]</scope>
    <source>
        <strain evidence="5 6">NPDC003040</strain>
    </source>
</reference>
<dbReference type="Proteomes" id="UP001601948">
    <property type="component" value="Unassembled WGS sequence"/>
</dbReference>
<proteinExistence type="inferred from homology"/>
<keyword evidence="6" id="KW-1185">Reference proteome</keyword>
<dbReference type="EMBL" id="JBIAPI010000010">
    <property type="protein sequence ID" value="MFF3227528.1"/>
    <property type="molecule type" value="Genomic_DNA"/>
</dbReference>
<evidence type="ECO:0000256" key="1">
    <source>
        <dbReference type="ARBA" id="ARBA00010088"/>
    </source>
</evidence>
<dbReference type="GO" id="GO:0016787">
    <property type="term" value="F:hydrolase activity"/>
    <property type="evidence" value="ECO:0007669"/>
    <property type="project" value="UniProtKB-KW"/>
</dbReference>
<evidence type="ECO:0000256" key="3">
    <source>
        <dbReference type="ARBA" id="ARBA00022801"/>
    </source>
</evidence>
<dbReference type="InterPro" id="IPR016292">
    <property type="entry name" value="Epoxide_hydrolase"/>
</dbReference>